<feature type="transmembrane region" description="Helical" evidence="7">
    <location>
        <begin position="286"/>
        <end position="308"/>
    </location>
</feature>
<evidence type="ECO:0000256" key="2">
    <source>
        <dbReference type="ARBA" id="ARBA00005278"/>
    </source>
</evidence>
<evidence type="ECO:0000256" key="7">
    <source>
        <dbReference type="SAM" id="Phobius"/>
    </source>
</evidence>
<keyword evidence="3 7" id="KW-0812">Transmembrane</keyword>
<feature type="transmembrane region" description="Helical" evidence="7">
    <location>
        <begin position="379"/>
        <end position="399"/>
    </location>
</feature>
<comment type="caution">
    <text evidence="8">The sequence shown here is derived from an EMBL/GenBank/DDBJ whole genome shotgun (WGS) entry which is preliminary data.</text>
</comment>
<dbReference type="RefSeq" id="WP_098582763.1">
    <property type="nucleotide sequence ID" value="NZ_NUWJ01000037.1"/>
</dbReference>
<evidence type="ECO:0000313" key="9">
    <source>
        <dbReference type="Proteomes" id="UP000224413"/>
    </source>
</evidence>
<feature type="transmembrane region" description="Helical" evidence="7">
    <location>
        <begin position="411"/>
        <end position="435"/>
    </location>
</feature>
<evidence type="ECO:0000256" key="5">
    <source>
        <dbReference type="ARBA" id="ARBA00023136"/>
    </source>
</evidence>
<protein>
    <recommendedName>
        <fullName evidence="10">Spore germination protein</fullName>
    </recommendedName>
</protein>
<dbReference type="GO" id="GO:0009847">
    <property type="term" value="P:spore germination"/>
    <property type="evidence" value="ECO:0007669"/>
    <property type="project" value="UniProtKB-UniRule"/>
</dbReference>
<dbReference type="InterPro" id="IPR050768">
    <property type="entry name" value="UPF0353/GerABKA_families"/>
</dbReference>
<dbReference type="AlphaFoldDB" id="A0A9X6X449"/>
<keyword evidence="5 6" id="KW-0472">Membrane</keyword>
<dbReference type="PIRSF" id="PIRSF005690">
    <property type="entry name" value="GerBA"/>
    <property type="match status" value="1"/>
</dbReference>
<accession>A0A9X6X449</accession>
<evidence type="ECO:0008006" key="10">
    <source>
        <dbReference type="Google" id="ProtNLM"/>
    </source>
</evidence>
<comment type="similarity">
    <text evidence="2 6">Belongs to the GerABKA family.</text>
</comment>
<feature type="transmembrane region" description="Helical" evidence="7">
    <location>
        <begin position="328"/>
        <end position="346"/>
    </location>
</feature>
<comment type="subcellular location">
    <subcellularLocation>
        <location evidence="6">Cell membrane</location>
    </subcellularLocation>
    <subcellularLocation>
        <location evidence="1">Membrane</location>
        <topology evidence="1">Multi-pass membrane protein</topology>
    </subcellularLocation>
</comment>
<evidence type="ECO:0000256" key="1">
    <source>
        <dbReference type="ARBA" id="ARBA00004141"/>
    </source>
</evidence>
<dbReference type="PANTHER" id="PTHR22550:SF5">
    <property type="entry name" value="LEUCINE ZIPPER PROTEIN 4"/>
    <property type="match status" value="1"/>
</dbReference>
<keyword evidence="4 7" id="KW-1133">Transmembrane helix</keyword>
<organism evidence="8 9">
    <name type="scientific">Bacillus cereus</name>
    <dbReference type="NCBI Taxonomy" id="1396"/>
    <lineage>
        <taxon>Bacteria</taxon>
        <taxon>Bacillati</taxon>
        <taxon>Bacillota</taxon>
        <taxon>Bacilli</taxon>
        <taxon>Bacillales</taxon>
        <taxon>Bacillaceae</taxon>
        <taxon>Bacillus</taxon>
        <taxon>Bacillus cereus group</taxon>
    </lineage>
</organism>
<reference evidence="8 9" key="1">
    <citation type="submission" date="2017-09" db="EMBL/GenBank/DDBJ databases">
        <title>Large-scale bioinformatics analysis of Bacillus genomes uncovers conserved roles of natural products in bacterial physiology.</title>
        <authorList>
            <consortium name="Agbiome Team Llc"/>
            <person name="Bleich R.M."/>
            <person name="Grubbs K.J."/>
            <person name="Santa Maria K.C."/>
            <person name="Allen S.E."/>
            <person name="Farag S."/>
            <person name="Shank E.A."/>
            <person name="Bowers A."/>
        </authorList>
    </citation>
    <scope>NUCLEOTIDE SEQUENCE [LARGE SCALE GENOMIC DNA]</scope>
    <source>
        <strain evidence="8 9">AFS083741</strain>
    </source>
</reference>
<dbReference type="InterPro" id="IPR004995">
    <property type="entry name" value="Spore_Ger"/>
</dbReference>
<name>A0A9X6X449_BACCE</name>
<evidence type="ECO:0000256" key="4">
    <source>
        <dbReference type="ARBA" id="ARBA00022989"/>
    </source>
</evidence>
<dbReference type="GO" id="GO:0005886">
    <property type="term" value="C:plasma membrane"/>
    <property type="evidence" value="ECO:0007669"/>
    <property type="project" value="UniProtKB-SubCell"/>
</dbReference>
<evidence type="ECO:0000256" key="6">
    <source>
        <dbReference type="PIRNR" id="PIRNR005690"/>
    </source>
</evidence>
<dbReference type="EMBL" id="NUWJ01000037">
    <property type="protein sequence ID" value="PFK26980.1"/>
    <property type="molecule type" value="Genomic_DNA"/>
</dbReference>
<evidence type="ECO:0000313" key="8">
    <source>
        <dbReference type="EMBL" id="PFK26980.1"/>
    </source>
</evidence>
<dbReference type="PANTHER" id="PTHR22550">
    <property type="entry name" value="SPORE GERMINATION PROTEIN"/>
    <property type="match status" value="1"/>
</dbReference>
<gene>
    <name evidence="8" type="ORF">COI98_03190</name>
</gene>
<sequence>MISNVVSLNIKMIQEHLGNPIDLTVRDLTIKIQNQRIAVSLVYLSGIINEEEIERCLIKPIQQCRLIHFDEDFIQILQKEMIGVKSVIVTQSFHEIIKELLKGHTVVILDGETTVLLANTAKWKERAVASPEGQRVAKGPMIGFNEHLETNISFIRKALKSEMLRFEKYTLGTMTNTDICLVYMRNMVDHQVLQELKKRIGQLHLTEVLEANYLEESLSSDFITPFPLILNTDRPDVVTASITEGRIAILVEGTPYSLIAPALFPQFLQSPDDYYIKGYGILGRPFRFIASCLSIYIPAFYIAFINFHPGLVPVELLLSLASQGEDKPLPLVIELLVFTFLFQMIVESSMRLPKALAFVVSILGAIIIGQSAVEAGIVQPATLLIVSISHILGFVSPFITFGTTIRTLRYFFVMIAAFLGLYGIILATLLLLFHLNHIRSFGIPYLAPISPFNLSDQKDNFFKFPLRKTQNNPCRLHHEEIMDKEKKGGRKR</sequence>
<proteinExistence type="inferred from homology"/>
<dbReference type="Pfam" id="PF03323">
    <property type="entry name" value="GerA"/>
    <property type="match status" value="1"/>
</dbReference>
<dbReference type="Proteomes" id="UP000224413">
    <property type="component" value="Unassembled WGS sequence"/>
</dbReference>
<feature type="transmembrane region" description="Helical" evidence="7">
    <location>
        <begin position="355"/>
        <end position="373"/>
    </location>
</feature>
<evidence type="ECO:0000256" key="3">
    <source>
        <dbReference type="ARBA" id="ARBA00022692"/>
    </source>
</evidence>